<feature type="domain" description="Alpha-carbonic anhydrase" evidence="9">
    <location>
        <begin position="79"/>
        <end position="307"/>
    </location>
</feature>
<feature type="compositionally biased region" description="Basic and acidic residues" evidence="7">
    <location>
        <begin position="58"/>
        <end position="68"/>
    </location>
</feature>
<keyword evidence="5" id="KW-0456">Lyase</keyword>
<comment type="catalytic activity">
    <reaction evidence="6">
        <text>hydrogencarbonate + H(+) = CO2 + H2O</text>
        <dbReference type="Rhea" id="RHEA:10748"/>
        <dbReference type="ChEBI" id="CHEBI:15377"/>
        <dbReference type="ChEBI" id="CHEBI:15378"/>
        <dbReference type="ChEBI" id="CHEBI:16526"/>
        <dbReference type="ChEBI" id="CHEBI:17544"/>
        <dbReference type="EC" id="4.2.1.1"/>
    </reaction>
</comment>
<dbReference type="CDD" id="cd03124">
    <property type="entry name" value="alpha_CA_prokaryotic_like"/>
    <property type="match status" value="1"/>
</dbReference>
<evidence type="ECO:0000256" key="5">
    <source>
        <dbReference type="ARBA" id="ARBA00023239"/>
    </source>
</evidence>
<keyword evidence="4" id="KW-0862">Zinc</keyword>
<dbReference type="AlphaFoldDB" id="A0A3R8MSS5"/>
<evidence type="ECO:0000256" key="7">
    <source>
        <dbReference type="SAM" id="MobiDB-lite"/>
    </source>
</evidence>
<feature type="region of interest" description="Disordered" evidence="7">
    <location>
        <begin position="43"/>
        <end position="87"/>
    </location>
</feature>
<dbReference type="EMBL" id="RRUE01000001">
    <property type="protein sequence ID" value="RRN45628.1"/>
    <property type="molecule type" value="Genomic_DNA"/>
</dbReference>
<keyword evidence="11" id="KW-1185">Reference proteome</keyword>
<dbReference type="OrthoDB" id="5327615at2"/>
<dbReference type="InterPro" id="IPR041891">
    <property type="entry name" value="Alpha_CA_prokaryot-like"/>
</dbReference>
<dbReference type="SMART" id="SM01057">
    <property type="entry name" value="Carb_anhydrase"/>
    <property type="match status" value="1"/>
</dbReference>
<name>A0A3R8MSS5_9BURK</name>
<evidence type="ECO:0000256" key="4">
    <source>
        <dbReference type="ARBA" id="ARBA00022833"/>
    </source>
</evidence>
<comment type="similarity">
    <text evidence="1">Belongs to the alpha-carbonic anhydrase family.</text>
</comment>
<evidence type="ECO:0000256" key="2">
    <source>
        <dbReference type="ARBA" id="ARBA00012925"/>
    </source>
</evidence>
<feature type="chain" id="PRO_5018649793" description="carbonic anhydrase" evidence="8">
    <location>
        <begin position="24"/>
        <end position="307"/>
    </location>
</feature>
<dbReference type="Proteomes" id="UP000270261">
    <property type="component" value="Unassembled WGS sequence"/>
</dbReference>
<dbReference type="GO" id="GO:0004089">
    <property type="term" value="F:carbonate dehydratase activity"/>
    <property type="evidence" value="ECO:0007669"/>
    <property type="project" value="UniProtKB-EC"/>
</dbReference>
<evidence type="ECO:0000313" key="10">
    <source>
        <dbReference type="EMBL" id="RRN45628.1"/>
    </source>
</evidence>
<sequence length="307" mass="34115">MVVRRLLLPVSLAALCVAPAAFAQQAGGGQVAHVESASAPIVDSAPAGESKQPAAVSKQERLEGDMRRPHSSIGTHQPEHWSYHHDRTGPDRWGELDPSYAVCGSGKNQSPVDLREPDVRTRSSTVRLDYRPARFSVKNSGMVVQAKPKDSPRLPAVKVGERTFVLKQFHFHSPSDHTFRGRHFPLEVHLVHESEDDQYVVLAAMFRPGPRNAALDRVLSKRVKAGETVDIDQALHVRALLPQQLAHYRLNGSLTTPPCSEGVNWVVFVKPVYASREQIETLRHMVDGPNNRPVQPFNARLLIEETR</sequence>
<feature type="compositionally biased region" description="Basic and acidic residues" evidence="7">
    <location>
        <begin position="77"/>
        <end position="87"/>
    </location>
</feature>
<evidence type="ECO:0000256" key="8">
    <source>
        <dbReference type="SAM" id="SignalP"/>
    </source>
</evidence>
<dbReference type="EC" id="4.2.1.1" evidence="2"/>
<keyword evidence="8" id="KW-0732">Signal</keyword>
<evidence type="ECO:0000313" key="11">
    <source>
        <dbReference type="Proteomes" id="UP000270261"/>
    </source>
</evidence>
<evidence type="ECO:0000256" key="1">
    <source>
        <dbReference type="ARBA" id="ARBA00010718"/>
    </source>
</evidence>
<dbReference type="SUPFAM" id="SSF51069">
    <property type="entry name" value="Carbonic anhydrase"/>
    <property type="match status" value="1"/>
</dbReference>
<accession>A0A3R8MSS5</accession>
<comment type="caution">
    <text evidence="10">The sequence shown here is derived from an EMBL/GenBank/DDBJ whole genome shotgun (WGS) entry which is preliminary data.</text>
</comment>
<dbReference type="RefSeq" id="WP_125095057.1">
    <property type="nucleotide sequence ID" value="NZ_RRUE01000001.1"/>
</dbReference>
<dbReference type="InterPro" id="IPR036398">
    <property type="entry name" value="CA_dom_sf"/>
</dbReference>
<dbReference type="InterPro" id="IPR001148">
    <property type="entry name" value="CA_dom"/>
</dbReference>
<evidence type="ECO:0000256" key="6">
    <source>
        <dbReference type="ARBA" id="ARBA00048348"/>
    </source>
</evidence>
<dbReference type="Gene3D" id="3.10.200.10">
    <property type="entry name" value="Alpha carbonic anhydrase"/>
    <property type="match status" value="1"/>
</dbReference>
<evidence type="ECO:0000259" key="9">
    <source>
        <dbReference type="PROSITE" id="PS51144"/>
    </source>
</evidence>
<dbReference type="GO" id="GO:0008270">
    <property type="term" value="F:zinc ion binding"/>
    <property type="evidence" value="ECO:0007669"/>
    <property type="project" value="InterPro"/>
</dbReference>
<dbReference type="Pfam" id="PF00194">
    <property type="entry name" value="Carb_anhydrase"/>
    <property type="match status" value="1"/>
</dbReference>
<protein>
    <recommendedName>
        <fullName evidence="2">carbonic anhydrase</fullName>
        <ecNumber evidence="2">4.2.1.1</ecNumber>
    </recommendedName>
</protein>
<dbReference type="PROSITE" id="PS51144">
    <property type="entry name" value="ALPHA_CA_2"/>
    <property type="match status" value="1"/>
</dbReference>
<keyword evidence="3" id="KW-0479">Metal-binding</keyword>
<feature type="signal peptide" evidence="8">
    <location>
        <begin position="1"/>
        <end position="23"/>
    </location>
</feature>
<dbReference type="InterPro" id="IPR023561">
    <property type="entry name" value="Carbonic_anhydrase_a-class"/>
</dbReference>
<evidence type="ECO:0000256" key="3">
    <source>
        <dbReference type="ARBA" id="ARBA00022723"/>
    </source>
</evidence>
<dbReference type="PANTHER" id="PTHR18952">
    <property type="entry name" value="CARBONIC ANHYDRASE"/>
    <property type="match status" value="1"/>
</dbReference>
<gene>
    <name evidence="10" type="ORF">EHV23_05575</name>
</gene>
<proteinExistence type="inferred from homology"/>
<dbReference type="PANTHER" id="PTHR18952:SF265">
    <property type="entry name" value="CARBONIC ANHYDRASE"/>
    <property type="match status" value="1"/>
</dbReference>
<reference evidence="10 11" key="1">
    <citation type="submission" date="2018-11" db="EMBL/GenBank/DDBJ databases">
        <title>Genome sequencing of Lautropia sp. KCOM 2505 (= ChDC F240).</title>
        <authorList>
            <person name="Kook J.-K."/>
            <person name="Park S.-N."/>
            <person name="Lim Y.K."/>
        </authorList>
    </citation>
    <scope>NUCLEOTIDE SEQUENCE [LARGE SCALE GENOMIC DNA]</scope>
    <source>
        <strain evidence="10 11">KCOM 2505</strain>
    </source>
</reference>
<organism evidence="10 11">
    <name type="scientific">Lautropia dentalis</name>
    <dbReference type="NCBI Taxonomy" id="2490857"/>
    <lineage>
        <taxon>Bacteria</taxon>
        <taxon>Pseudomonadati</taxon>
        <taxon>Pseudomonadota</taxon>
        <taxon>Betaproteobacteria</taxon>
        <taxon>Burkholderiales</taxon>
        <taxon>Burkholderiaceae</taxon>
        <taxon>Lautropia</taxon>
    </lineage>
</organism>